<proteinExistence type="predicted"/>
<evidence type="ECO:0000256" key="1">
    <source>
        <dbReference type="SAM" id="MobiDB-lite"/>
    </source>
</evidence>
<accession>A0AAV0DKJ0</accession>
<evidence type="ECO:0000313" key="2">
    <source>
        <dbReference type="EMBL" id="CAH9103071.1"/>
    </source>
</evidence>
<evidence type="ECO:0000313" key="3">
    <source>
        <dbReference type="Proteomes" id="UP001152523"/>
    </source>
</evidence>
<gene>
    <name evidence="2" type="ORF">CEPIT_LOCUS16266</name>
</gene>
<feature type="compositionally biased region" description="Basic residues" evidence="1">
    <location>
        <begin position="649"/>
        <end position="659"/>
    </location>
</feature>
<comment type="caution">
    <text evidence="2">The sequence shown here is derived from an EMBL/GenBank/DDBJ whole genome shotgun (WGS) entry which is preliminary data.</text>
</comment>
<dbReference type="AlphaFoldDB" id="A0AAV0DKJ0"/>
<protein>
    <submittedName>
        <fullName evidence="2">Uncharacterized protein</fullName>
    </submittedName>
</protein>
<sequence>MKRENLPYQFLKTMDFRHFSRRNQQFFLNGNRYNTQGLHPQFRHSTGRCTIYEEESPRIDLGFCNYPNTPSWCNKCYPYPRCCWFEEYHPRHNQLRQHKSHYTAPRYCRNSKTTKEDNVFEARRHLVRRRDVQTDHHSFRNTRENTDGWRIVKYTERRHYARPDQCSTAHQRPKAPNPEILRASGNFNRHQRLELEDKYNSLSPLTNEPDLLAINDLVGISDFPTVDDSQAVDRGHNWGTPAASSSARRTAIASKHTADSLGADPLWGSSATSAFQSSGNGVMKPRRQEDSKPASPSHSVPEIAVSAVVGSPTIRPGHGNSCGNIPKELSFTWADVLKSNKKIKPSVTPGTNSAESSSATNSNPLNNDMPATCSVTKFNRTEDIRVESALGEPGCENFMFFGQEGFDSIKIESKVFKFAVKNGEVVIFEVKKSQLHKIQFKIDLVPRIIRFMSQLTSSASKLARSKRFGDITVSLETNRSGDYVKLAKNHGSSAQIPVGPKKSSLFKFINIFSNFAGPPESVQDDSISLQYRSTYETEDNTSISKLILNYQIQAASIENQLVFTPMKQLPRIEAYSDASDGFDHSDDSFFRDDFLGHATESDRRPPISYPEEIRNSKLNRAICRKAKFVTSKNCLPTDNLNTQLKIYRKTQKNKRRHSMTTRSQSRDFPWD</sequence>
<organism evidence="2 3">
    <name type="scientific">Cuscuta epithymum</name>
    <dbReference type="NCBI Taxonomy" id="186058"/>
    <lineage>
        <taxon>Eukaryota</taxon>
        <taxon>Viridiplantae</taxon>
        <taxon>Streptophyta</taxon>
        <taxon>Embryophyta</taxon>
        <taxon>Tracheophyta</taxon>
        <taxon>Spermatophyta</taxon>
        <taxon>Magnoliopsida</taxon>
        <taxon>eudicotyledons</taxon>
        <taxon>Gunneridae</taxon>
        <taxon>Pentapetalae</taxon>
        <taxon>asterids</taxon>
        <taxon>lamiids</taxon>
        <taxon>Solanales</taxon>
        <taxon>Convolvulaceae</taxon>
        <taxon>Cuscuteae</taxon>
        <taxon>Cuscuta</taxon>
        <taxon>Cuscuta subgen. Cuscuta</taxon>
    </lineage>
</organism>
<feature type="compositionally biased region" description="Low complexity" evidence="1">
    <location>
        <begin position="242"/>
        <end position="251"/>
    </location>
</feature>
<feature type="region of interest" description="Disordered" evidence="1">
    <location>
        <begin position="649"/>
        <end position="671"/>
    </location>
</feature>
<dbReference type="EMBL" id="CAMAPF010000118">
    <property type="protein sequence ID" value="CAH9103071.1"/>
    <property type="molecule type" value="Genomic_DNA"/>
</dbReference>
<keyword evidence="3" id="KW-1185">Reference proteome</keyword>
<dbReference type="Proteomes" id="UP001152523">
    <property type="component" value="Unassembled WGS sequence"/>
</dbReference>
<feature type="region of interest" description="Disordered" evidence="1">
    <location>
        <begin position="229"/>
        <end position="251"/>
    </location>
</feature>
<feature type="compositionally biased region" description="Low complexity" evidence="1">
    <location>
        <begin position="351"/>
        <end position="363"/>
    </location>
</feature>
<feature type="region of interest" description="Disordered" evidence="1">
    <location>
        <begin position="272"/>
        <end position="302"/>
    </location>
</feature>
<reference evidence="2" key="1">
    <citation type="submission" date="2022-07" db="EMBL/GenBank/DDBJ databases">
        <authorList>
            <person name="Macas J."/>
            <person name="Novak P."/>
            <person name="Neumann P."/>
        </authorList>
    </citation>
    <scope>NUCLEOTIDE SEQUENCE</scope>
</reference>
<name>A0AAV0DKJ0_9ASTE</name>
<feature type="region of interest" description="Disordered" evidence="1">
    <location>
        <begin position="343"/>
        <end position="368"/>
    </location>
</feature>